<dbReference type="FunFam" id="3.20.20.330:FF:000002">
    <property type="entry name" value="Homocysteine S-methyltransferase"/>
    <property type="match status" value="1"/>
</dbReference>
<dbReference type="Gene3D" id="3.20.20.330">
    <property type="entry name" value="Homocysteine-binding-like domain"/>
    <property type="match status" value="1"/>
</dbReference>
<evidence type="ECO:0000256" key="2">
    <source>
        <dbReference type="ARBA" id="ARBA00022679"/>
    </source>
</evidence>
<keyword evidence="3" id="KW-0479">Metal-binding</keyword>
<dbReference type="Ensembl" id="ENSXETT00000086390">
    <property type="protein sequence ID" value="ENSXETP00000099841"/>
    <property type="gene ID" value="ENSXETG00000025468"/>
</dbReference>
<protein>
    <recommendedName>
        <fullName evidence="7">Hcy-binding domain-containing protein</fullName>
    </recommendedName>
</protein>
<dbReference type="GeneTree" id="ENSGT00510000049619"/>
<sequence length="311" mass="33940">MAEAVKILSGGLSTELENSGFLLQGDPLWSARLLQTNPQAIKNVHTSFLKSGAEVLSTATYQASVKGFQEHLGLSIDEVAELFHVGVRLAKEAAAEIKDNRNILIAGSIGPYGAFLSDGSEYTGNYLRNMSVEELKDWHRLQMQCLASAGIELFALETIPGQKEAEALLELLREFPNTNAWLSYSCRDMSSTSYGDAFEKAVGIAHKSKQLVAVGMNCCPPTFVSSLLTSANKNRGLDIGWIVYPNSGKIWDHNLGWQGGGTEKTLSEYALEWVNLGAKWIGGWGSGLRFPSCKGHGPNLCQLSLWNARRQ</sequence>
<comment type="caution">
    <text evidence="6">Lacks conserved residue(s) required for the propagation of feature annotation.</text>
</comment>
<evidence type="ECO:0000313" key="8">
    <source>
        <dbReference type="Ensembl" id="ENSXETP00000099841"/>
    </source>
</evidence>
<dbReference type="Xenbase" id="XB-GENE-5936142">
    <property type="gene designation" value="mgc75760"/>
</dbReference>
<reference evidence="8" key="2">
    <citation type="submission" date="2020-05" db="UniProtKB">
        <authorList>
            <consortium name="Ensembl"/>
        </authorList>
    </citation>
    <scope>IDENTIFICATION</scope>
</reference>
<evidence type="ECO:0000256" key="6">
    <source>
        <dbReference type="PROSITE-ProRule" id="PRU00333"/>
    </source>
</evidence>
<evidence type="ECO:0000256" key="3">
    <source>
        <dbReference type="ARBA" id="ARBA00022723"/>
    </source>
</evidence>
<dbReference type="GO" id="GO:0046872">
    <property type="term" value="F:metal ion binding"/>
    <property type="evidence" value="ECO:0007669"/>
    <property type="project" value="UniProtKB-KW"/>
</dbReference>
<dbReference type="InterPro" id="IPR051486">
    <property type="entry name" value="Hcy_S-methyltransferase"/>
</dbReference>
<dbReference type="Bgee" id="ENSXETG00000025468">
    <property type="expression patterns" value="Expressed in testis and 14 other cell types or tissues"/>
</dbReference>
<dbReference type="Pfam" id="PF02574">
    <property type="entry name" value="S-methyl_trans"/>
    <property type="match status" value="1"/>
</dbReference>
<organism evidence="8">
    <name type="scientific">Xenopus tropicalis</name>
    <name type="common">Western clawed frog</name>
    <name type="synonym">Silurana tropicalis</name>
    <dbReference type="NCBI Taxonomy" id="8364"/>
    <lineage>
        <taxon>Eukaryota</taxon>
        <taxon>Metazoa</taxon>
        <taxon>Chordata</taxon>
        <taxon>Craniata</taxon>
        <taxon>Vertebrata</taxon>
        <taxon>Euteleostomi</taxon>
        <taxon>Amphibia</taxon>
        <taxon>Batrachia</taxon>
        <taxon>Anura</taxon>
        <taxon>Pipoidea</taxon>
        <taxon>Pipidae</taxon>
        <taxon>Xenopodinae</taxon>
        <taxon>Xenopus</taxon>
        <taxon>Silurana</taxon>
    </lineage>
</organism>
<reference evidence="8" key="1">
    <citation type="journal article" date="2010" name="Science">
        <title>The genome of the Western clawed frog Xenopus tropicalis.</title>
        <authorList>
            <person name="Hellsten U."/>
            <person name="Harland R.M."/>
            <person name="Gilchrist M.J."/>
            <person name="Hendrix D."/>
            <person name="Jurka J."/>
            <person name="Kapitonov V."/>
            <person name="Ovcharenko I."/>
            <person name="Putnam N.H."/>
            <person name="Shu S."/>
            <person name="Taher L."/>
            <person name="Blitz I.L."/>
            <person name="Blumberg B."/>
            <person name="Dichmann D.S."/>
            <person name="Dubchak I."/>
            <person name="Amaya E."/>
            <person name="Detter J.C."/>
            <person name="Fletcher R."/>
            <person name="Gerhard D.S."/>
            <person name="Goodstein D."/>
            <person name="Graves T."/>
            <person name="Grigoriev I.V."/>
            <person name="Grimwood J."/>
            <person name="Kawashima T."/>
            <person name="Lindquist E."/>
            <person name="Lucas S.M."/>
            <person name="Mead P.E."/>
            <person name="Mitros T."/>
            <person name="Ogino H."/>
            <person name="Ohta Y."/>
            <person name="Poliakov A.V."/>
            <person name="Pollet N."/>
            <person name="Robert J."/>
            <person name="Salamov A."/>
            <person name="Sater A.K."/>
            <person name="Schmutz J."/>
            <person name="Terry A."/>
            <person name="Vize P.D."/>
            <person name="Warren W.C."/>
            <person name="Wells D."/>
            <person name="Wills A."/>
            <person name="Wilson R.K."/>
            <person name="Zimmerman L.B."/>
            <person name="Zorn A.M."/>
            <person name="Grainger R."/>
            <person name="Grammer T."/>
            <person name="Khokha M.K."/>
            <person name="Richardson P.M."/>
            <person name="Rokhsar D.S."/>
        </authorList>
    </citation>
    <scope>NUCLEOTIDE SEQUENCE [LARGE SCALE GENOMIC DNA]</scope>
    <source>
        <strain evidence="8">Nigerian</strain>
    </source>
</reference>
<dbReference type="AlphaFoldDB" id="A0A6I8SXE3"/>
<dbReference type="InterPro" id="IPR036589">
    <property type="entry name" value="HCY_dom_sf"/>
</dbReference>
<dbReference type="NCBIfam" id="NF007020">
    <property type="entry name" value="PRK09485.1"/>
    <property type="match status" value="1"/>
</dbReference>
<keyword evidence="2" id="KW-0808">Transferase</keyword>
<feature type="domain" description="Hcy-binding" evidence="7">
    <location>
        <begin position="1"/>
        <end position="307"/>
    </location>
</feature>
<dbReference type="GO" id="GO:0032259">
    <property type="term" value="P:methylation"/>
    <property type="evidence" value="ECO:0007669"/>
    <property type="project" value="UniProtKB-KW"/>
</dbReference>
<evidence type="ECO:0000256" key="5">
    <source>
        <dbReference type="ARBA" id="ARBA00034478"/>
    </source>
</evidence>
<accession>A0A6I8SXE3</accession>
<evidence type="ECO:0000256" key="1">
    <source>
        <dbReference type="ARBA" id="ARBA00022603"/>
    </source>
</evidence>
<evidence type="ECO:0000256" key="4">
    <source>
        <dbReference type="ARBA" id="ARBA00022833"/>
    </source>
</evidence>
<proteinExistence type="predicted"/>
<dbReference type="PANTHER" id="PTHR46015">
    <property type="entry name" value="ZGC:172121"/>
    <property type="match status" value="1"/>
</dbReference>
<name>A0A6I8SXE3_XENTR</name>
<comment type="pathway">
    <text evidence="5">Amino-acid biosynthesis; L-methionine biosynthesis via de novo pathway.</text>
</comment>
<dbReference type="InParanoid" id="A0A6I8SXE3"/>
<dbReference type="PROSITE" id="PS50970">
    <property type="entry name" value="HCY"/>
    <property type="match status" value="1"/>
</dbReference>
<dbReference type="PANTHER" id="PTHR46015:SF1">
    <property type="entry name" value="HOMOCYSTEINE S-METHYLTRANSFERASE-LIKE ISOFORM 1"/>
    <property type="match status" value="1"/>
</dbReference>
<keyword evidence="1" id="KW-0489">Methyltransferase</keyword>
<keyword evidence="4" id="KW-0862">Zinc</keyword>
<dbReference type="InterPro" id="IPR003726">
    <property type="entry name" value="HCY_dom"/>
</dbReference>
<gene>
    <name evidence="8" type="primary">mgc75760</name>
</gene>
<dbReference type="SUPFAM" id="SSF82282">
    <property type="entry name" value="Homocysteine S-methyltransferase"/>
    <property type="match status" value="1"/>
</dbReference>
<evidence type="ECO:0000259" key="7">
    <source>
        <dbReference type="PROSITE" id="PS50970"/>
    </source>
</evidence>
<dbReference type="GO" id="GO:0008168">
    <property type="term" value="F:methyltransferase activity"/>
    <property type="evidence" value="ECO:0007669"/>
    <property type="project" value="UniProtKB-KW"/>
</dbReference>